<protein>
    <submittedName>
        <fullName evidence="1">Uncharacterized protein</fullName>
    </submittedName>
</protein>
<dbReference type="EMBL" id="ML179242">
    <property type="protein sequence ID" value="THU93712.1"/>
    <property type="molecule type" value="Genomic_DNA"/>
</dbReference>
<keyword evidence="2" id="KW-1185">Reference proteome</keyword>
<accession>A0A4S8LVT0</accession>
<evidence type="ECO:0000313" key="2">
    <source>
        <dbReference type="Proteomes" id="UP000297245"/>
    </source>
</evidence>
<organism evidence="1 2">
    <name type="scientific">Dendrothele bispora (strain CBS 962.96)</name>
    <dbReference type="NCBI Taxonomy" id="1314807"/>
    <lineage>
        <taxon>Eukaryota</taxon>
        <taxon>Fungi</taxon>
        <taxon>Dikarya</taxon>
        <taxon>Basidiomycota</taxon>
        <taxon>Agaricomycotina</taxon>
        <taxon>Agaricomycetes</taxon>
        <taxon>Agaricomycetidae</taxon>
        <taxon>Agaricales</taxon>
        <taxon>Agaricales incertae sedis</taxon>
        <taxon>Dendrothele</taxon>
    </lineage>
</organism>
<dbReference type="Proteomes" id="UP000297245">
    <property type="component" value="Unassembled WGS sequence"/>
</dbReference>
<name>A0A4S8LVT0_DENBC</name>
<gene>
    <name evidence="1" type="ORF">K435DRAFT_799495</name>
</gene>
<evidence type="ECO:0000313" key="1">
    <source>
        <dbReference type="EMBL" id="THU93712.1"/>
    </source>
</evidence>
<dbReference type="AlphaFoldDB" id="A0A4S8LVT0"/>
<reference evidence="1 2" key="1">
    <citation type="journal article" date="2019" name="Nat. Ecol. Evol.">
        <title>Megaphylogeny resolves global patterns of mushroom evolution.</title>
        <authorList>
            <person name="Varga T."/>
            <person name="Krizsan K."/>
            <person name="Foldi C."/>
            <person name="Dima B."/>
            <person name="Sanchez-Garcia M."/>
            <person name="Sanchez-Ramirez S."/>
            <person name="Szollosi G.J."/>
            <person name="Szarkandi J.G."/>
            <person name="Papp V."/>
            <person name="Albert L."/>
            <person name="Andreopoulos W."/>
            <person name="Angelini C."/>
            <person name="Antonin V."/>
            <person name="Barry K.W."/>
            <person name="Bougher N.L."/>
            <person name="Buchanan P."/>
            <person name="Buyck B."/>
            <person name="Bense V."/>
            <person name="Catcheside P."/>
            <person name="Chovatia M."/>
            <person name="Cooper J."/>
            <person name="Damon W."/>
            <person name="Desjardin D."/>
            <person name="Finy P."/>
            <person name="Geml J."/>
            <person name="Haridas S."/>
            <person name="Hughes K."/>
            <person name="Justo A."/>
            <person name="Karasinski D."/>
            <person name="Kautmanova I."/>
            <person name="Kiss B."/>
            <person name="Kocsube S."/>
            <person name="Kotiranta H."/>
            <person name="LaButti K.M."/>
            <person name="Lechner B.E."/>
            <person name="Liimatainen K."/>
            <person name="Lipzen A."/>
            <person name="Lukacs Z."/>
            <person name="Mihaltcheva S."/>
            <person name="Morgado L.N."/>
            <person name="Niskanen T."/>
            <person name="Noordeloos M.E."/>
            <person name="Ohm R.A."/>
            <person name="Ortiz-Santana B."/>
            <person name="Ovrebo C."/>
            <person name="Racz N."/>
            <person name="Riley R."/>
            <person name="Savchenko A."/>
            <person name="Shiryaev A."/>
            <person name="Soop K."/>
            <person name="Spirin V."/>
            <person name="Szebenyi C."/>
            <person name="Tomsovsky M."/>
            <person name="Tulloss R.E."/>
            <person name="Uehling J."/>
            <person name="Grigoriev I.V."/>
            <person name="Vagvolgyi C."/>
            <person name="Papp T."/>
            <person name="Martin F.M."/>
            <person name="Miettinen O."/>
            <person name="Hibbett D.S."/>
            <person name="Nagy L.G."/>
        </authorList>
    </citation>
    <scope>NUCLEOTIDE SEQUENCE [LARGE SCALE GENOMIC DNA]</scope>
    <source>
        <strain evidence="1 2">CBS 962.96</strain>
    </source>
</reference>
<proteinExistence type="predicted"/>
<sequence>MSPLSLLHSNRSVVMVGYPSSSSLLGHLNYWFWVTGINQSRLSELSQDYPRAAPGLPQATLGLLWVPGNFGPKASVPWHLCGAMVPQGCQGRPRWSPGLKDFFLMQSGSIFVKKDNLYLSNSKYSSTFSRSTSGKSNLSQGLDNDCQLRAMTLMVLMAVRVDHGTLAFGSKFPGTLWKSWESPRVILGWSWDGPGMVLGWSWDSPGIVLGSPGTT</sequence>